<gene>
    <name evidence="2" type="ORF">RFI_07063</name>
</gene>
<dbReference type="GO" id="GO:0051015">
    <property type="term" value="F:actin filament binding"/>
    <property type="evidence" value="ECO:0007669"/>
    <property type="project" value="TreeGrafter"/>
</dbReference>
<proteinExistence type="predicted"/>
<dbReference type="CDD" id="cd00014">
    <property type="entry name" value="CH_SF"/>
    <property type="match status" value="1"/>
</dbReference>
<dbReference type="Proteomes" id="UP000023152">
    <property type="component" value="Unassembled WGS sequence"/>
</dbReference>
<dbReference type="OrthoDB" id="21595at2759"/>
<evidence type="ECO:0000313" key="3">
    <source>
        <dbReference type="Proteomes" id="UP000023152"/>
    </source>
</evidence>
<dbReference type="AlphaFoldDB" id="X6NW55"/>
<protein>
    <submittedName>
        <fullName evidence="2">Ras GTPase-activating-like protein</fullName>
    </submittedName>
</protein>
<dbReference type="Pfam" id="PF00307">
    <property type="entry name" value="CH"/>
    <property type="match status" value="1"/>
</dbReference>
<dbReference type="OMA" id="CAPWISE"/>
<dbReference type="GO" id="GO:0015629">
    <property type="term" value="C:actin cytoskeleton"/>
    <property type="evidence" value="ECO:0007669"/>
    <property type="project" value="TreeGrafter"/>
</dbReference>
<dbReference type="Gene3D" id="1.10.418.10">
    <property type="entry name" value="Calponin-like domain"/>
    <property type="match status" value="1"/>
</dbReference>
<evidence type="ECO:0000259" key="1">
    <source>
        <dbReference type="PROSITE" id="PS50021"/>
    </source>
</evidence>
<dbReference type="SUPFAM" id="SSF47576">
    <property type="entry name" value="Calponin-homology domain, CH-domain"/>
    <property type="match status" value="1"/>
</dbReference>
<dbReference type="PROSITE" id="PS50021">
    <property type="entry name" value="CH"/>
    <property type="match status" value="1"/>
</dbReference>
<comment type="caution">
    <text evidence="2">The sequence shown here is derived from an EMBL/GenBank/DDBJ whole genome shotgun (WGS) entry which is preliminary data.</text>
</comment>
<dbReference type="InterPro" id="IPR001715">
    <property type="entry name" value="CH_dom"/>
</dbReference>
<organism evidence="2 3">
    <name type="scientific">Reticulomyxa filosa</name>
    <dbReference type="NCBI Taxonomy" id="46433"/>
    <lineage>
        <taxon>Eukaryota</taxon>
        <taxon>Sar</taxon>
        <taxon>Rhizaria</taxon>
        <taxon>Retaria</taxon>
        <taxon>Foraminifera</taxon>
        <taxon>Monothalamids</taxon>
        <taxon>Reticulomyxidae</taxon>
        <taxon>Reticulomyxa</taxon>
    </lineage>
</organism>
<dbReference type="InterPro" id="IPR050606">
    <property type="entry name" value="Calponin-like"/>
</dbReference>
<evidence type="ECO:0000313" key="2">
    <source>
        <dbReference type="EMBL" id="ETO30059.1"/>
    </source>
</evidence>
<dbReference type="InterPro" id="IPR036872">
    <property type="entry name" value="CH_dom_sf"/>
</dbReference>
<accession>X6NW55</accession>
<dbReference type="GO" id="GO:0007015">
    <property type="term" value="P:actin filament organization"/>
    <property type="evidence" value="ECO:0007669"/>
    <property type="project" value="TreeGrafter"/>
</dbReference>
<dbReference type="SMART" id="SM00033">
    <property type="entry name" value="CH"/>
    <property type="match status" value="1"/>
</dbReference>
<feature type="domain" description="Calponin-homology (CH)" evidence="1">
    <location>
        <begin position="24"/>
        <end position="138"/>
    </location>
</feature>
<dbReference type="PANTHER" id="PTHR47385:SF14">
    <property type="entry name" value="TRANSGELIN"/>
    <property type="match status" value="1"/>
</dbReference>
<dbReference type="EMBL" id="ASPP01005697">
    <property type="protein sequence ID" value="ETO30059.1"/>
    <property type="molecule type" value="Genomic_DNA"/>
</dbReference>
<sequence length="167" mass="18324">MAEFVEAAVKVSIAVKIAEKVSLEVRISSCAPWISENTGVKIDPPNFQKQLRSGTVLCMLANAIQKDIIPKFEKPKIGEITDFIFPPMAEVDNIKLFIEACKKLGVPNDDLFEPKDLHANSNLERFVHTLEVLSTICASQHKHVKGSAGVMAAIVKAAENVKEKILS</sequence>
<keyword evidence="3" id="KW-1185">Reference proteome</keyword>
<reference evidence="2 3" key="1">
    <citation type="journal article" date="2013" name="Curr. Biol.">
        <title>The Genome of the Foraminiferan Reticulomyxa filosa.</title>
        <authorList>
            <person name="Glockner G."/>
            <person name="Hulsmann N."/>
            <person name="Schleicher M."/>
            <person name="Noegel A.A."/>
            <person name="Eichinger L."/>
            <person name="Gallinger C."/>
            <person name="Pawlowski J."/>
            <person name="Sierra R."/>
            <person name="Euteneuer U."/>
            <person name="Pillet L."/>
            <person name="Moustafa A."/>
            <person name="Platzer M."/>
            <person name="Groth M."/>
            <person name="Szafranski K."/>
            <person name="Schliwa M."/>
        </authorList>
    </citation>
    <scope>NUCLEOTIDE SEQUENCE [LARGE SCALE GENOMIC DNA]</scope>
</reference>
<name>X6NW55_RETFI</name>
<dbReference type="PANTHER" id="PTHR47385">
    <property type="entry name" value="CALPONIN"/>
    <property type="match status" value="1"/>
</dbReference>